<feature type="compositionally biased region" description="Polar residues" evidence="1">
    <location>
        <begin position="538"/>
        <end position="564"/>
    </location>
</feature>
<feature type="chain" id="PRO_5014475026" evidence="2">
    <location>
        <begin position="29"/>
        <end position="1006"/>
    </location>
</feature>
<dbReference type="Gene3D" id="2.60.40.10">
    <property type="entry name" value="Immunoglobulins"/>
    <property type="match status" value="1"/>
</dbReference>
<keyword evidence="2" id="KW-0732">Signal</keyword>
<dbReference type="Ensembl" id="ENSCATT00000004062.1">
    <property type="protein sequence ID" value="ENSCATP00000000758.1"/>
    <property type="gene ID" value="ENSCATG00000002681.1"/>
</dbReference>
<evidence type="ECO:0000256" key="2">
    <source>
        <dbReference type="SAM" id="SignalP"/>
    </source>
</evidence>
<feature type="compositionally biased region" description="Polar residues" evidence="1">
    <location>
        <begin position="588"/>
        <end position="609"/>
    </location>
</feature>
<keyword evidence="5" id="KW-1185">Reference proteome</keyword>
<feature type="compositionally biased region" description="Basic residues" evidence="1">
    <location>
        <begin position="974"/>
        <end position="983"/>
    </location>
</feature>
<dbReference type="GO" id="GO:0030198">
    <property type="term" value="P:extracellular matrix organization"/>
    <property type="evidence" value="ECO:0007669"/>
    <property type="project" value="TreeGrafter"/>
</dbReference>
<feature type="compositionally biased region" description="Polar residues" evidence="1">
    <location>
        <begin position="850"/>
        <end position="859"/>
    </location>
</feature>
<proteinExistence type="predicted"/>
<feature type="domain" description="Fibronectin type-III" evidence="3">
    <location>
        <begin position="123"/>
        <end position="221"/>
    </location>
</feature>
<feature type="compositionally biased region" description="Basic residues" evidence="1">
    <location>
        <begin position="811"/>
        <end position="822"/>
    </location>
</feature>
<feature type="compositionally biased region" description="Basic residues" evidence="1">
    <location>
        <begin position="744"/>
        <end position="758"/>
    </location>
</feature>
<accession>A0A2K5KJ87</accession>
<dbReference type="AlphaFoldDB" id="A0A2K5KJ87"/>
<dbReference type="InterPro" id="IPR013783">
    <property type="entry name" value="Ig-like_fold"/>
</dbReference>
<feature type="compositionally biased region" description="Polar residues" evidence="1">
    <location>
        <begin position="894"/>
        <end position="903"/>
    </location>
</feature>
<sequence>VRGGKCNMLSSLGCLLLCGSITLALGNAQKLPKGKRPNLKVHINTTSDSILLKFLRPSPNVKLEGLLLGYGSNVSPNQYFPLPAEGKFTEAIVDAEPKYLIVVRPAPPPSQKKSCSGKTRSRKPLQLVVGTLTPSSVFLSWGFLINPHHDWTLPSHCPNDRFYTIRYREKDKEKKWIFQICPATETIVENLKPNTVYEFGVKDNVEGGIWSKIFNHKTIVGSKKVNGKIQSTYDQDHTVPAYVPRKLIPITIIKQVIQNVTHKDSTKSPEKAPFGGVILVHLIIPGLNETTVKLPASLMFEISDALKTQLAKNETLALPAKSKTPEVEKISARSTTETPEAVPRTTKPTTSSALDVSGTTLVVSKRTPETLQTILIPQFELPLSTLAPKRLPEFPEAKTPFPFEKPGGTLASSEKPWIVPTAKISEDSKVLQPPTATYDVFSSPTTSDEPEISESYTATSDRILDSVPPKTSRTLEQPRATLAPRETPFVPQKLEIFTSPEMQPTTAAPQQTTSIPSTPKRRPRPKPPRTKPERTTSAGTITPKISKSPEPTWTTPAPSKTQFISLKPKIPLSPEVTHTKPVPEPQTLLPSQSTIGPETLETKPSTTTLAPRKTKRPGRRPRPRPRPKITPSPEVPKSKPALEPATIQPEPLVPTTASKPSERPKTTPRPDAPQIQPGSKPPKQLLPKPQTTAEPDMPPTKSVSEPVAFETEAPSMTIVPTTDIEPVTVRTEAPVTTLAPKTSQRTRTRRPRPKHKTTPRPETPQTKLDFGPITPGTSSAPTTTKRTRRPHPKPKTTPHPEVPQTKLATKTSKRTRPPRPRPKTTPSPQAPETKPVPATVLEPVTLRPEASTTLASKTSQRTRRPRLRTKTTPRPEVPESKPVPTAELKPVTLRTETWVTTQAPKTSQRTRRPRPKTKTTPSPEVPQTKQVPVTDLEPGTLRTEAPKTMVVTTVLEPDTFRTKVPETTLAPKTQRTRRPRPRPKTTSSPEVPQNKSGKCMNPWFKE</sequence>
<feature type="compositionally biased region" description="Basic residues" evidence="1">
    <location>
        <begin position="860"/>
        <end position="871"/>
    </location>
</feature>
<dbReference type="FunFam" id="2.60.40.10:FF:000288">
    <property type="entry name" value="target of Nesh-SH3 isoform X5"/>
    <property type="match status" value="1"/>
</dbReference>
<gene>
    <name evidence="4" type="primary">ABI3BP</name>
</gene>
<feature type="compositionally biased region" description="Basic residues" evidence="1">
    <location>
        <begin position="519"/>
        <end position="529"/>
    </location>
</feature>
<dbReference type="InterPro" id="IPR003961">
    <property type="entry name" value="FN3_dom"/>
</dbReference>
<feature type="compositionally biased region" description="Low complexity" evidence="1">
    <location>
        <begin position="503"/>
        <end position="518"/>
    </location>
</feature>
<dbReference type="Proteomes" id="UP000233060">
    <property type="component" value="Unassembled WGS sequence"/>
</dbReference>
<dbReference type="GO" id="GO:0010811">
    <property type="term" value="P:positive regulation of cell-substrate adhesion"/>
    <property type="evidence" value="ECO:0007669"/>
    <property type="project" value="TreeGrafter"/>
</dbReference>
<feature type="compositionally biased region" description="Basic residues" evidence="1">
    <location>
        <begin position="612"/>
        <end position="627"/>
    </location>
</feature>
<reference evidence="4" key="1">
    <citation type="submission" date="2025-08" db="UniProtKB">
        <authorList>
            <consortium name="Ensembl"/>
        </authorList>
    </citation>
    <scope>IDENTIFICATION</scope>
</reference>
<evidence type="ECO:0000313" key="4">
    <source>
        <dbReference type="Ensembl" id="ENSCATP00000000758.1"/>
    </source>
</evidence>
<evidence type="ECO:0000259" key="3">
    <source>
        <dbReference type="PROSITE" id="PS50853"/>
    </source>
</evidence>
<evidence type="ECO:0000256" key="1">
    <source>
        <dbReference type="SAM" id="MobiDB-lite"/>
    </source>
</evidence>
<dbReference type="PANTHER" id="PTHR23197:SF10">
    <property type="entry name" value="TARGET OF NESH-SH3"/>
    <property type="match status" value="1"/>
</dbReference>
<feature type="region of interest" description="Disordered" evidence="1">
    <location>
        <begin position="439"/>
        <end position="1006"/>
    </location>
</feature>
<dbReference type="CDD" id="cd00063">
    <property type="entry name" value="FN3"/>
    <property type="match status" value="1"/>
</dbReference>
<feature type="compositionally biased region" description="Basic residues" evidence="1">
    <location>
        <begin position="908"/>
        <end position="917"/>
    </location>
</feature>
<evidence type="ECO:0000313" key="5">
    <source>
        <dbReference type="Proteomes" id="UP000233060"/>
    </source>
</evidence>
<name>A0A2K5KJ87_CERAT</name>
<dbReference type="Bgee" id="ENSCATG00000002681">
    <property type="expression patterns" value="Expressed in skeletal muscle tissue and 11 other cell types or tissues"/>
</dbReference>
<protein>
    <submittedName>
        <fullName evidence="4">ABI family member 3 binding protein</fullName>
    </submittedName>
</protein>
<dbReference type="InterPro" id="IPR036116">
    <property type="entry name" value="FN3_sf"/>
</dbReference>
<feature type="compositionally biased region" description="Basic residues" evidence="1">
    <location>
        <begin position="785"/>
        <end position="796"/>
    </location>
</feature>
<dbReference type="PANTHER" id="PTHR23197">
    <property type="entry name" value="TARSH-RELATED FIBRONECTIN DOMAIN-CONTAINING"/>
    <property type="match status" value="1"/>
</dbReference>
<dbReference type="PROSITE" id="PS50853">
    <property type="entry name" value="FN3"/>
    <property type="match status" value="1"/>
</dbReference>
<feature type="region of interest" description="Disordered" evidence="1">
    <location>
        <begin position="321"/>
        <end position="353"/>
    </location>
</feature>
<feature type="compositionally biased region" description="Low complexity" evidence="1">
    <location>
        <begin position="681"/>
        <end position="690"/>
    </location>
</feature>
<feature type="signal peptide" evidence="2">
    <location>
        <begin position="1"/>
        <end position="28"/>
    </location>
</feature>
<dbReference type="SUPFAM" id="SSF49265">
    <property type="entry name" value="Fibronectin type III"/>
    <property type="match status" value="1"/>
</dbReference>
<organism evidence="4 5">
    <name type="scientific">Cercocebus atys</name>
    <name type="common">Sooty mangabey</name>
    <name type="synonym">Cercocebus torquatus atys</name>
    <dbReference type="NCBI Taxonomy" id="9531"/>
    <lineage>
        <taxon>Eukaryota</taxon>
        <taxon>Metazoa</taxon>
        <taxon>Chordata</taxon>
        <taxon>Craniata</taxon>
        <taxon>Vertebrata</taxon>
        <taxon>Euteleostomi</taxon>
        <taxon>Mammalia</taxon>
        <taxon>Eutheria</taxon>
        <taxon>Euarchontoglires</taxon>
        <taxon>Primates</taxon>
        <taxon>Haplorrhini</taxon>
        <taxon>Catarrhini</taxon>
        <taxon>Cercopithecidae</taxon>
        <taxon>Cercopithecinae</taxon>
        <taxon>Cercocebus</taxon>
    </lineage>
</organism>
<dbReference type="GeneTree" id="ENSGT00530000063558"/>
<reference evidence="4" key="2">
    <citation type="submission" date="2025-09" db="UniProtKB">
        <authorList>
            <consortium name="Ensembl"/>
        </authorList>
    </citation>
    <scope>IDENTIFICATION</scope>
</reference>